<dbReference type="InterPro" id="IPR015422">
    <property type="entry name" value="PyrdxlP-dep_Trfase_small"/>
</dbReference>
<evidence type="ECO:0000256" key="3">
    <source>
        <dbReference type="ARBA" id="ARBA00022898"/>
    </source>
</evidence>
<dbReference type="GO" id="GO:0047804">
    <property type="term" value="F:cysteine-S-conjugate beta-lyase activity"/>
    <property type="evidence" value="ECO:0007669"/>
    <property type="project" value="InterPro"/>
</dbReference>
<comment type="similarity">
    <text evidence="2">Belongs to the trans-sulfuration enzymes family.</text>
</comment>
<dbReference type="EC" id="4.4.1.8" evidence="6"/>
<dbReference type="Gene3D" id="3.40.640.10">
    <property type="entry name" value="Type I PLP-dependent aspartate aminotransferase-like (Major domain)"/>
    <property type="match status" value="1"/>
</dbReference>
<comment type="catalytic activity">
    <reaction evidence="5">
        <text>L,L-cystathionine + H2O = L-homocysteine + pyruvate + NH4(+)</text>
        <dbReference type="Rhea" id="RHEA:13965"/>
        <dbReference type="ChEBI" id="CHEBI:15361"/>
        <dbReference type="ChEBI" id="CHEBI:15377"/>
        <dbReference type="ChEBI" id="CHEBI:28938"/>
        <dbReference type="ChEBI" id="CHEBI:58161"/>
        <dbReference type="ChEBI" id="CHEBI:58199"/>
    </reaction>
</comment>
<organism evidence="6">
    <name type="scientific">bioreactor metagenome</name>
    <dbReference type="NCBI Taxonomy" id="1076179"/>
    <lineage>
        <taxon>unclassified sequences</taxon>
        <taxon>metagenomes</taxon>
        <taxon>ecological metagenomes</taxon>
    </lineage>
</organism>
<dbReference type="GO" id="GO:0019450">
    <property type="term" value="P:L-cysteine catabolic process to pyruvate"/>
    <property type="evidence" value="ECO:0007669"/>
    <property type="project" value="TreeGrafter"/>
</dbReference>
<evidence type="ECO:0000256" key="2">
    <source>
        <dbReference type="ARBA" id="ARBA00009077"/>
    </source>
</evidence>
<evidence type="ECO:0000313" key="6">
    <source>
        <dbReference type="EMBL" id="MPM77349.1"/>
    </source>
</evidence>
<comment type="caution">
    <text evidence="6">The sequence shown here is derived from an EMBL/GenBank/DDBJ whole genome shotgun (WGS) entry which is preliminary data.</text>
</comment>
<dbReference type="GO" id="GO:0030170">
    <property type="term" value="F:pyridoxal phosphate binding"/>
    <property type="evidence" value="ECO:0007669"/>
    <property type="project" value="InterPro"/>
</dbReference>
<dbReference type="EMBL" id="VSSQ01027889">
    <property type="protein sequence ID" value="MPM77349.1"/>
    <property type="molecule type" value="Genomic_DNA"/>
</dbReference>
<gene>
    <name evidence="6" type="primary">metC_2</name>
    <name evidence="6" type="ORF">SDC9_124352</name>
</gene>
<keyword evidence="4 6" id="KW-0456">Lyase</keyword>
<accession>A0A645CK85</accession>
<sequence length="411" mass="44420">MTQAPLTKDPVTELIHHEYAAPEGFAAPQPAVHKASTVFFPNVAAMRAREWKDKTSYTYGLHGTPTTYLLEERLATLEGGLQCLLVPSGLAAIATVSLSLLKQGDEVLIPDNAYGPNKALAEVELRHYGITHRYYDALNPDDLRAKLSDATALVWLEAPGSVTMEFPDLPELVRICRERKVLCALDNTWGAGLAFSPFDLLCDGGSLAVDVSVHALTKYPSGGGDVLMGSITTRDQALHLRMKLTHMRIGFGVGVNDVEAVLRSLPSMALRYHAHDKVARELAKWMAEHSAVVQVLHPALAGSPGHEEWKALCCTEDNAQGAAAGLFSVVIDPKFTQDQVDRFCDSLQLFKLGYSWGGPMSLVVPYELPTMRSLDSSAVKPGTVVRFSIGLEAQADLQADLAQALTAAFGG</sequence>
<dbReference type="Pfam" id="PF01053">
    <property type="entry name" value="Cys_Met_Meta_PP"/>
    <property type="match status" value="1"/>
</dbReference>
<dbReference type="PIRSF" id="PIRSF001434">
    <property type="entry name" value="CGS"/>
    <property type="match status" value="1"/>
</dbReference>
<dbReference type="InterPro" id="IPR006233">
    <property type="entry name" value="Cys_b_lyase_bac"/>
</dbReference>
<protein>
    <submittedName>
        <fullName evidence="6">Cystathionine beta-lyase</fullName>
        <ecNumber evidence="6">4.4.1.8</ecNumber>
    </submittedName>
</protein>
<name>A0A645CK85_9ZZZZ</name>
<evidence type="ECO:0000256" key="1">
    <source>
        <dbReference type="ARBA" id="ARBA00001933"/>
    </source>
</evidence>
<dbReference type="InterPro" id="IPR015421">
    <property type="entry name" value="PyrdxlP-dep_Trfase_major"/>
</dbReference>
<reference evidence="6" key="1">
    <citation type="submission" date="2019-08" db="EMBL/GenBank/DDBJ databases">
        <authorList>
            <person name="Kucharzyk K."/>
            <person name="Murdoch R.W."/>
            <person name="Higgins S."/>
            <person name="Loffler F."/>
        </authorList>
    </citation>
    <scope>NUCLEOTIDE SEQUENCE</scope>
</reference>
<evidence type="ECO:0000256" key="5">
    <source>
        <dbReference type="ARBA" id="ARBA00047517"/>
    </source>
</evidence>
<keyword evidence="3" id="KW-0663">Pyridoxal phosphate</keyword>
<dbReference type="AlphaFoldDB" id="A0A645CK85"/>
<dbReference type="Gene3D" id="3.90.1150.10">
    <property type="entry name" value="Aspartate Aminotransferase, domain 1"/>
    <property type="match status" value="1"/>
</dbReference>
<dbReference type="GO" id="GO:0019346">
    <property type="term" value="P:transsulfuration"/>
    <property type="evidence" value="ECO:0007669"/>
    <property type="project" value="InterPro"/>
</dbReference>
<dbReference type="InterPro" id="IPR000277">
    <property type="entry name" value="Cys/Met-Metab_PyrdxlP-dep_enz"/>
</dbReference>
<dbReference type="InterPro" id="IPR015424">
    <property type="entry name" value="PyrdxlP-dep_Trfase"/>
</dbReference>
<dbReference type="PANTHER" id="PTHR43500:SF1">
    <property type="entry name" value="CYSTATHIONINE BETA-LYASE-RELATED"/>
    <property type="match status" value="1"/>
</dbReference>
<dbReference type="SUPFAM" id="SSF53383">
    <property type="entry name" value="PLP-dependent transferases"/>
    <property type="match status" value="1"/>
</dbReference>
<evidence type="ECO:0000256" key="4">
    <source>
        <dbReference type="ARBA" id="ARBA00023239"/>
    </source>
</evidence>
<proteinExistence type="inferred from homology"/>
<dbReference type="PANTHER" id="PTHR43500">
    <property type="entry name" value="CYSTATHIONINE BETA-LYASE-RELATED"/>
    <property type="match status" value="1"/>
</dbReference>
<comment type="cofactor">
    <cofactor evidence="1">
        <name>pyridoxal 5'-phosphate</name>
        <dbReference type="ChEBI" id="CHEBI:597326"/>
    </cofactor>
</comment>